<keyword evidence="1" id="KW-0812">Transmembrane</keyword>
<reference evidence="2 3" key="1">
    <citation type="submission" date="2018-08" db="EMBL/GenBank/DDBJ databases">
        <title>A genome reference for cultivated species of the human gut microbiota.</title>
        <authorList>
            <person name="Zou Y."/>
            <person name="Xue W."/>
            <person name="Luo G."/>
        </authorList>
    </citation>
    <scope>NUCLEOTIDE SEQUENCE [LARGE SCALE GENOMIC DNA]</scope>
    <source>
        <strain evidence="2 3">AF42-9</strain>
    </source>
</reference>
<feature type="transmembrane region" description="Helical" evidence="1">
    <location>
        <begin position="454"/>
        <end position="477"/>
    </location>
</feature>
<comment type="caution">
    <text evidence="2">The sequence shown here is derived from an EMBL/GenBank/DDBJ whole genome shotgun (WGS) entry which is preliminary data.</text>
</comment>
<feature type="transmembrane region" description="Helical" evidence="1">
    <location>
        <begin position="400"/>
        <end position="419"/>
    </location>
</feature>
<protein>
    <recommendedName>
        <fullName evidence="4">YfhO family protein</fullName>
    </recommendedName>
</protein>
<feature type="transmembrane region" description="Helical" evidence="1">
    <location>
        <begin position="225"/>
        <end position="244"/>
    </location>
</feature>
<sequence length="847" mass="95530">MKTLKRFLPDLLVVLLFAVIAFAYFFPADTEGRILYRHDSSAGRGAGEELTEYYQRTGDMPRWTNALFGGMPTYQMAPSYHSQEVLNGVGKFYHLWLPENVWYVFAYLLGFYILLRAFDFRRELAALGSILWAFSSYFFIIIAAGHIWKVIALAYLPPMIAGIVLAYRGKYVWGFVLTGLFTALEIQANHVQMTYYYLFIVLFMVIAYLVEALRQKQMARFAKATAVCAVAAVLGVVINLSNLYHTWQYTQESMRGKSELVKKNAANQTSSGLDRDYITQWSYGVDETWTLLVPNTKGGASVPLAQNEKAMEKANPEFYQIYQQLGQYWGNQPGTSGPVYVGAFVMLLFVLGLFIVKGPMKWALLAATVLSVLLSWGRNFMWFTDLFLDYVPMYAKFRTVASILVIAEFTIPLLAMLALKKVLETENFLKGTTPLFIGPASHRLVCREVKNRSWLALSFVLTAGMCVAFAIMPTVFFPDFVSNAELRALASIPSEYLTPLISNLREIRISIFTADCWRSFFVILAGTVILVLALLKKLQPKYAVALLFALCLVDMWQVNKRYLNDGMFVERSVRETPQQETATDRQILQDTSLDYRVLNLASNTFNENETSYYHKSIGGYHAAKLRRYQELIDAYIASEMQQAMSAIAKAQGDMTSVPGDSVYPVLNMLNTKYIIMPLQGGQTVPLQNPYAYGNAWFVDRLQYVDNANQELDAIKQLDLHHEAVADSKFKAALGEAVKQEGTAFVRLDKYEPNELQYTVQSPKGGVVVFSEIYYPGWTATVDGKDVEVGRVNYVLRAINVKPGEHKVVLTFKPASVKNTETAAYAAYLLLALAIIGGVVFEMKRKKE</sequence>
<feature type="transmembrane region" description="Helical" evidence="1">
    <location>
        <begin position="150"/>
        <end position="167"/>
    </location>
</feature>
<keyword evidence="1" id="KW-0472">Membrane</keyword>
<evidence type="ECO:0000313" key="3">
    <source>
        <dbReference type="Proteomes" id="UP000286598"/>
    </source>
</evidence>
<evidence type="ECO:0008006" key="4">
    <source>
        <dbReference type="Google" id="ProtNLM"/>
    </source>
</evidence>
<dbReference type="PANTHER" id="PTHR38454">
    <property type="entry name" value="INTEGRAL MEMBRANE PROTEIN-RELATED"/>
    <property type="match status" value="1"/>
</dbReference>
<feature type="transmembrane region" description="Helical" evidence="1">
    <location>
        <begin position="542"/>
        <end position="558"/>
    </location>
</feature>
<dbReference type="AlphaFoldDB" id="A0A3R6I0W0"/>
<feature type="transmembrane region" description="Helical" evidence="1">
    <location>
        <begin position="7"/>
        <end position="26"/>
    </location>
</feature>
<dbReference type="OrthoDB" id="9772884at2"/>
<dbReference type="InterPro" id="IPR018580">
    <property type="entry name" value="Uncharacterised_YfhO"/>
</dbReference>
<feature type="transmembrane region" description="Helical" evidence="1">
    <location>
        <begin position="101"/>
        <end position="118"/>
    </location>
</feature>
<keyword evidence="3" id="KW-1185">Reference proteome</keyword>
<dbReference type="PANTHER" id="PTHR38454:SF1">
    <property type="entry name" value="INTEGRAL MEMBRANE PROTEIN"/>
    <property type="match status" value="1"/>
</dbReference>
<keyword evidence="1" id="KW-1133">Transmembrane helix</keyword>
<dbReference type="Proteomes" id="UP000286598">
    <property type="component" value="Unassembled WGS sequence"/>
</dbReference>
<feature type="transmembrane region" description="Helical" evidence="1">
    <location>
        <begin position="517"/>
        <end position="535"/>
    </location>
</feature>
<accession>A0A3R6I0W0</accession>
<gene>
    <name evidence="2" type="ORF">DW060_08375</name>
</gene>
<organism evidence="2 3">
    <name type="scientific">Leyella stercorea</name>
    <dbReference type="NCBI Taxonomy" id="363265"/>
    <lineage>
        <taxon>Bacteria</taxon>
        <taxon>Pseudomonadati</taxon>
        <taxon>Bacteroidota</taxon>
        <taxon>Bacteroidia</taxon>
        <taxon>Bacteroidales</taxon>
        <taxon>Prevotellaceae</taxon>
        <taxon>Leyella</taxon>
    </lineage>
</organism>
<feature type="transmembrane region" description="Helical" evidence="1">
    <location>
        <begin position="362"/>
        <end position="380"/>
    </location>
</feature>
<feature type="transmembrane region" description="Helical" evidence="1">
    <location>
        <begin position="172"/>
        <end position="188"/>
    </location>
</feature>
<evidence type="ECO:0000256" key="1">
    <source>
        <dbReference type="SAM" id="Phobius"/>
    </source>
</evidence>
<evidence type="ECO:0000313" key="2">
    <source>
        <dbReference type="EMBL" id="RHK49794.1"/>
    </source>
</evidence>
<feature type="transmembrane region" description="Helical" evidence="1">
    <location>
        <begin position="194"/>
        <end position="213"/>
    </location>
</feature>
<dbReference type="Pfam" id="PF09586">
    <property type="entry name" value="YfhO"/>
    <property type="match status" value="1"/>
</dbReference>
<feature type="transmembrane region" description="Helical" evidence="1">
    <location>
        <begin position="822"/>
        <end position="840"/>
    </location>
</feature>
<dbReference type="EMBL" id="QRNO01000039">
    <property type="protein sequence ID" value="RHK49794.1"/>
    <property type="molecule type" value="Genomic_DNA"/>
</dbReference>
<name>A0A3R6I0W0_9BACT</name>
<feature type="transmembrane region" description="Helical" evidence="1">
    <location>
        <begin position="337"/>
        <end position="355"/>
    </location>
</feature>
<proteinExistence type="predicted"/>
<feature type="transmembrane region" description="Helical" evidence="1">
    <location>
        <begin position="125"/>
        <end position="144"/>
    </location>
</feature>